<comment type="caution">
    <text evidence="1">The sequence shown here is derived from an EMBL/GenBank/DDBJ whole genome shotgun (WGS) entry which is preliminary data.</text>
</comment>
<dbReference type="Proteomes" id="UP001595791">
    <property type="component" value="Unassembled WGS sequence"/>
</dbReference>
<dbReference type="InterPro" id="IPR013398">
    <property type="entry name" value="CRISPR-assoc_prot_Csy2"/>
</dbReference>
<sequence>MFKRPDALLRLPHLYVQNANAISSPLTWGFPAPSAFTGFVHALSRQTEKELGIRLDGTGIVSHGFSPQASSPPGKRTQVFHLTRNPIKKNGNTASIVEEGRIHLDLSLLIGVYSAEPLFEDEDELQTLAHQISQRANAMRLAGGSLLPHPHRRPDPPELHFWPHNADEARQKSRQIRRRLLPGFALVERQDKLERHLTDLKTDSVLEALLDLSRLNYEPPTDIKEGEPARWTVRSKPGWLVPLPLGYGAISPLYPPGEVENSRDPETPFRFVETLLGLGEWISPHRIDDMEKLLWYHDADPENGLYRCRNDFAASPSTAQTTMNKD</sequence>
<name>A0ABV8MN52_9NEIS</name>
<dbReference type="EMBL" id="JBHSBU010000001">
    <property type="protein sequence ID" value="MFC4159583.1"/>
    <property type="molecule type" value="Genomic_DNA"/>
</dbReference>
<proteinExistence type="predicted"/>
<dbReference type="RefSeq" id="WP_378163493.1">
    <property type="nucleotide sequence ID" value="NZ_JBHSBU010000001.1"/>
</dbReference>
<protein>
    <submittedName>
        <fullName evidence="1">Type I-F CRISPR-associated protein Csy2</fullName>
    </submittedName>
</protein>
<dbReference type="CDD" id="cd09736">
    <property type="entry name" value="Csy2_I-F"/>
    <property type="match status" value="1"/>
</dbReference>
<keyword evidence="2" id="KW-1185">Reference proteome</keyword>
<organism evidence="1 2">
    <name type="scientific">Chitinimonas lacunae</name>
    <dbReference type="NCBI Taxonomy" id="1963018"/>
    <lineage>
        <taxon>Bacteria</taxon>
        <taxon>Pseudomonadati</taxon>
        <taxon>Pseudomonadota</taxon>
        <taxon>Betaproteobacteria</taxon>
        <taxon>Neisseriales</taxon>
        <taxon>Chitinibacteraceae</taxon>
        <taxon>Chitinimonas</taxon>
    </lineage>
</organism>
<reference evidence="2" key="1">
    <citation type="journal article" date="2019" name="Int. J. Syst. Evol. Microbiol.">
        <title>The Global Catalogue of Microorganisms (GCM) 10K type strain sequencing project: providing services to taxonomists for standard genome sequencing and annotation.</title>
        <authorList>
            <consortium name="The Broad Institute Genomics Platform"/>
            <consortium name="The Broad Institute Genome Sequencing Center for Infectious Disease"/>
            <person name="Wu L."/>
            <person name="Ma J."/>
        </authorList>
    </citation>
    <scope>NUCLEOTIDE SEQUENCE [LARGE SCALE GENOMIC DNA]</scope>
    <source>
        <strain evidence="2">LMG 29894</strain>
    </source>
</reference>
<accession>A0ABV8MN52</accession>
<evidence type="ECO:0000313" key="1">
    <source>
        <dbReference type="EMBL" id="MFC4159583.1"/>
    </source>
</evidence>
<evidence type="ECO:0000313" key="2">
    <source>
        <dbReference type="Proteomes" id="UP001595791"/>
    </source>
</evidence>
<dbReference type="Pfam" id="PF09614">
    <property type="entry name" value="Cas_Csy2"/>
    <property type="match status" value="1"/>
</dbReference>
<dbReference type="NCBIfam" id="TIGR02565">
    <property type="entry name" value="cas_Csy2"/>
    <property type="match status" value="1"/>
</dbReference>
<gene>
    <name evidence="1" type="primary">csy2</name>
    <name evidence="1" type="ORF">ACFOW7_09495</name>
</gene>